<evidence type="ECO:0000256" key="2">
    <source>
        <dbReference type="ARBA" id="ARBA00022723"/>
    </source>
</evidence>
<keyword evidence="10" id="KW-1185">Reference proteome</keyword>
<evidence type="ECO:0000256" key="5">
    <source>
        <dbReference type="ARBA" id="ARBA00023125"/>
    </source>
</evidence>
<dbReference type="OrthoDB" id="3163292at2759"/>
<sequence>MAPGTWATHSSQRSLTSTRRTTACNECKQQKLRCDLKEREHEDITVCSRCQRLGLECKLEFGFQRSSKRGRATSSLEQEVRELRRRVAQYESNASAVLLSTGPSPRGSEAFVQLPAGTFDTPQQQPTDQSSTPAAVAHGSIEGVGAPGVTTRPVIDHDHTCSTPLVVAPQPRKLAGIELSVADIEELFQLYFSYYHPFLPFLKPEKSPHAFYESSELLFWSVIAAAAHRTQSLPCLLPRLAEDMMELLWTTIRSIPYSLHVIQSLVIICAWPFPTSSSTTDPTYTLAGTMVHLAFQMGLHCASSAEDFTKGRLNLSADQRREWVATWQACNIVAHSVSVGCGLPATVQLHDQTLPKPVPWDSALWSHLRIEQYRQRVSLTLAPNAMVSRAHSLDRGRLAAYRLLNLAYLDLEQEIIAVAPSSRTRIYLSAARIHLHSFYLLDDPCVDGYMDRIGTLYQSAYDFVAQSLAIDQEGEASLHHWPFFCYQMFVSASCVILRVLKNGHFDAAVDVNSGKALLNSAILALRKISVANNDLPARLSDVIAFLYSQRGIRGVPGDPPHSLRPRVLNRLSMSVVYDSLWEWREHFRVNRSTEANTAAELTVPVGGDQVNIDFEQLGLADAFTFEWPDINLDIPL</sequence>
<dbReference type="GeneID" id="63760109"/>
<keyword evidence="5" id="KW-0238">DNA-binding</keyword>
<dbReference type="PANTHER" id="PTHR31845:SF21">
    <property type="entry name" value="REGULATORY PROTEIN LEU3"/>
    <property type="match status" value="1"/>
</dbReference>
<dbReference type="STRING" id="1036612.A0A1L9T2C5"/>
<keyword evidence="7" id="KW-0539">Nucleus</keyword>
<dbReference type="PROSITE" id="PS50048">
    <property type="entry name" value="ZN2_CY6_FUNGAL_2"/>
    <property type="match status" value="1"/>
</dbReference>
<accession>A0A1L9T2C5</accession>
<dbReference type="RefSeq" id="XP_040697297.1">
    <property type="nucleotide sequence ID" value="XM_040844036.1"/>
</dbReference>
<feature type="domain" description="Zn(2)-C6 fungal-type" evidence="8">
    <location>
        <begin position="23"/>
        <end position="59"/>
    </location>
</feature>
<organism evidence="9 10">
    <name type="scientific">Aspergillus sydowii CBS 593.65</name>
    <dbReference type="NCBI Taxonomy" id="1036612"/>
    <lineage>
        <taxon>Eukaryota</taxon>
        <taxon>Fungi</taxon>
        <taxon>Dikarya</taxon>
        <taxon>Ascomycota</taxon>
        <taxon>Pezizomycotina</taxon>
        <taxon>Eurotiomycetes</taxon>
        <taxon>Eurotiomycetidae</taxon>
        <taxon>Eurotiales</taxon>
        <taxon>Aspergillaceae</taxon>
        <taxon>Aspergillus</taxon>
        <taxon>Aspergillus subgen. Nidulantes</taxon>
    </lineage>
</organism>
<evidence type="ECO:0000313" key="9">
    <source>
        <dbReference type="EMBL" id="OJJ53491.1"/>
    </source>
</evidence>
<proteinExistence type="predicted"/>
<evidence type="ECO:0000313" key="10">
    <source>
        <dbReference type="Proteomes" id="UP000184356"/>
    </source>
</evidence>
<dbReference type="GO" id="GO:0000976">
    <property type="term" value="F:transcription cis-regulatory region binding"/>
    <property type="evidence" value="ECO:0007669"/>
    <property type="project" value="TreeGrafter"/>
</dbReference>
<keyword evidence="3" id="KW-0862">Zinc</keyword>
<protein>
    <recommendedName>
        <fullName evidence="8">Zn(2)-C6 fungal-type domain-containing protein</fullName>
    </recommendedName>
</protein>
<dbReference type="InterPro" id="IPR001138">
    <property type="entry name" value="Zn2Cys6_DnaBD"/>
</dbReference>
<keyword evidence="4" id="KW-0805">Transcription regulation</keyword>
<dbReference type="InterPro" id="IPR036864">
    <property type="entry name" value="Zn2-C6_fun-type_DNA-bd_sf"/>
</dbReference>
<evidence type="ECO:0000256" key="3">
    <source>
        <dbReference type="ARBA" id="ARBA00022833"/>
    </source>
</evidence>
<keyword evidence="6" id="KW-0804">Transcription</keyword>
<dbReference type="VEuPathDB" id="FungiDB:ASPSYDRAFT_212411"/>
<dbReference type="GO" id="GO:0005634">
    <property type="term" value="C:nucleus"/>
    <property type="evidence" value="ECO:0007669"/>
    <property type="project" value="UniProtKB-SubCell"/>
</dbReference>
<dbReference type="InterPro" id="IPR007219">
    <property type="entry name" value="XnlR_reg_dom"/>
</dbReference>
<dbReference type="CDD" id="cd00067">
    <property type="entry name" value="GAL4"/>
    <property type="match status" value="1"/>
</dbReference>
<evidence type="ECO:0000256" key="1">
    <source>
        <dbReference type="ARBA" id="ARBA00004123"/>
    </source>
</evidence>
<dbReference type="Proteomes" id="UP000184356">
    <property type="component" value="Unassembled WGS sequence"/>
</dbReference>
<evidence type="ECO:0000256" key="6">
    <source>
        <dbReference type="ARBA" id="ARBA00023163"/>
    </source>
</evidence>
<comment type="subcellular location">
    <subcellularLocation>
        <location evidence="1">Nucleus</location>
    </subcellularLocation>
</comment>
<dbReference type="Gene3D" id="4.10.240.10">
    <property type="entry name" value="Zn(2)-C6 fungal-type DNA-binding domain"/>
    <property type="match status" value="1"/>
</dbReference>
<dbReference type="Pfam" id="PF04082">
    <property type="entry name" value="Fungal_trans"/>
    <property type="match status" value="1"/>
</dbReference>
<name>A0A1L9T2C5_9EURO</name>
<dbReference type="Pfam" id="PF00172">
    <property type="entry name" value="Zn_clus"/>
    <property type="match status" value="1"/>
</dbReference>
<dbReference type="GO" id="GO:0008270">
    <property type="term" value="F:zinc ion binding"/>
    <property type="evidence" value="ECO:0007669"/>
    <property type="project" value="InterPro"/>
</dbReference>
<dbReference type="SMART" id="SM00066">
    <property type="entry name" value="GAL4"/>
    <property type="match status" value="1"/>
</dbReference>
<dbReference type="InterPro" id="IPR051089">
    <property type="entry name" value="prtT"/>
</dbReference>
<dbReference type="GO" id="GO:0006351">
    <property type="term" value="P:DNA-templated transcription"/>
    <property type="evidence" value="ECO:0007669"/>
    <property type="project" value="InterPro"/>
</dbReference>
<dbReference type="PROSITE" id="PS00463">
    <property type="entry name" value="ZN2_CY6_FUNGAL_1"/>
    <property type="match status" value="1"/>
</dbReference>
<dbReference type="GO" id="GO:0000981">
    <property type="term" value="F:DNA-binding transcription factor activity, RNA polymerase II-specific"/>
    <property type="evidence" value="ECO:0007669"/>
    <property type="project" value="InterPro"/>
</dbReference>
<evidence type="ECO:0000256" key="7">
    <source>
        <dbReference type="ARBA" id="ARBA00023242"/>
    </source>
</evidence>
<dbReference type="EMBL" id="KV878597">
    <property type="protein sequence ID" value="OJJ53491.1"/>
    <property type="molecule type" value="Genomic_DNA"/>
</dbReference>
<evidence type="ECO:0000259" key="8">
    <source>
        <dbReference type="PROSITE" id="PS50048"/>
    </source>
</evidence>
<reference evidence="10" key="1">
    <citation type="journal article" date="2017" name="Genome Biol.">
        <title>Comparative genomics reveals high biological diversity and specific adaptations in the industrially and medically important fungal genus Aspergillus.</title>
        <authorList>
            <person name="de Vries R.P."/>
            <person name="Riley R."/>
            <person name="Wiebenga A."/>
            <person name="Aguilar-Osorio G."/>
            <person name="Amillis S."/>
            <person name="Uchima C.A."/>
            <person name="Anderluh G."/>
            <person name="Asadollahi M."/>
            <person name="Askin M."/>
            <person name="Barry K."/>
            <person name="Battaglia E."/>
            <person name="Bayram O."/>
            <person name="Benocci T."/>
            <person name="Braus-Stromeyer S.A."/>
            <person name="Caldana C."/>
            <person name="Canovas D."/>
            <person name="Cerqueira G.C."/>
            <person name="Chen F."/>
            <person name="Chen W."/>
            <person name="Choi C."/>
            <person name="Clum A."/>
            <person name="Dos Santos R.A."/>
            <person name="Damasio A.R."/>
            <person name="Diallinas G."/>
            <person name="Emri T."/>
            <person name="Fekete E."/>
            <person name="Flipphi M."/>
            <person name="Freyberg S."/>
            <person name="Gallo A."/>
            <person name="Gournas C."/>
            <person name="Habgood R."/>
            <person name="Hainaut M."/>
            <person name="Harispe M.L."/>
            <person name="Henrissat B."/>
            <person name="Hilden K.S."/>
            <person name="Hope R."/>
            <person name="Hossain A."/>
            <person name="Karabika E."/>
            <person name="Karaffa L."/>
            <person name="Karanyi Z."/>
            <person name="Krasevec N."/>
            <person name="Kuo A."/>
            <person name="Kusch H."/>
            <person name="LaButti K."/>
            <person name="Lagendijk E.L."/>
            <person name="Lapidus A."/>
            <person name="Levasseur A."/>
            <person name="Lindquist E."/>
            <person name="Lipzen A."/>
            <person name="Logrieco A.F."/>
            <person name="MacCabe A."/>
            <person name="Maekelae M.R."/>
            <person name="Malavazi I."/>
            <person name="Melin P."/>
            <person name="Meyer V."/>
            <person name="Mielnichuk N."/>
            <person name="Miskei M."/>
            <person name="Molnar A.P."/>
            <person name="Mule G."/>
            <person name="Ngan C.Y."/>
            <person name="Orejas M."/>
            <person name="Orosz E."/>
            <person name="Ouedraogo J.P."/>
            <person name="Overkamp K.M."/>
            <person name="Park H.-S."/>
            <person name="Perrone G."/>
            <person name="Piumi F."/>
            <person name="Punt P.J."/>
            <person name="Ram A.F."/>
            <person name="Ramon A."/>
            <person name="Rauscher S."/>
            <person name="Record E."/>
            <person name="Riano-Pachon D.M."/>
            <person name="Robert V."/>
            <person name="Roehrig J."/>
            <person name="Ruller R."/>
            <person name="Salamov A."/>
            <person name="Salih N.S."/>
            <person name="Samson R.A."/>
            <person name="Sandor E."/>
            <person name="Sanguinetti M."/>
            <person name="Schuetze T."/>
            <person name="Sepcic K."/>
            <person name="Shelest E."/>
            <person name="Sherlock G."/>
            <person name="Sophianopoulou V."/>
            <person name="Squina F.M."/>
            <person name="Sun H."/>
            <person name="Susca A."/>
            <person name="Todd R.B."/>
            <person name="Tsang A."/>
            <person name="Unkles S.E."/>
            <person name="van de Wiele N."/>
            <person name="van Rossen-Uffink D."/>
            <person name="Oliveira J.V."/>
            <person name="Vesth T.C."/>
            <person name="Visser J."/>
            <person name="Yu J.-H."/>
            <person name="Zhou M."/>
            <person name="Andersen M.R."/>
            <person name="Archer D.B."/>
            <person name="Baker S.E."/>
            <person name="Benoit I."/>
            <person name="Brakhage A.A."/>
            <person name="Braus G.H."/>
            <person name="Fischer R."/>
            <person name="Frisvad J.C."/>
            <person name="Goldman G.H."/>
            <person name="Houbraken J."/>
            <person name="Oakley B."/>
            <person name="Pocsi I."/>
            <person name="Scazzocchio C."/>
            <person name="Seiboth B."/>
            <person name="vanKuyk P.A."/>
            <person name="Wortman J."/>
            <person name="Dyer P.S."/>
            <person name="Grigoriev I.V."/>
        </authorList>
    </citation>
    <scope>NUCLEOTIDE SEQUENCE [LARGE SCALE GENOMIC DNA]</scope>
    <source>
        <strain evidence="10">CBS 593.65</strain>
    </source>
</reference>
<keyword evidence="2" id="KW-0479">Metal-binding</keyword>
<dbReference type="AlphaFoldDB" id="A0A1L9T2C5"/>
<evidence type="ECO:0000256" key="4">
    <source>
        <dbReference type="ARBA" id="ARBA00023015"/>
    </source>
</evidence>
<gene>
    <name evidence="9" type="ORF">ASPSYDRAFT_212411</name>
</gene>
<dbReference type="SUPFAM" id="SSF57701">
    <property type="entry name" value="Zn2/Cys6 DNA-binding domain"/>
    <property type="match status" value="1"/>
</dbReference>
<dbReference type="PANTHER" id="PTHR31845">
    <property type="entry name" value="FINGER DOMAIN PROTEIN, PUTATIVE-RELATED"/>
    <property type="match status" value="1"/>
</dbReference>
<dbReference type="CDD" id="cd12148">
    <property type="entry name" value="fungal_TF_MHR"/>
    <property type="match status" value="1"/>
</dbReference>